<dbReference type="InterPro" id="IPR006638">
    <property type="entry name" value="Elp3/MiaA/NifB-like_rSAM"/>
</dbReference>
<dbReference type="SMART" id="SM00729">
    <property type="entry name" value="Elp3"/>
    <property type="match status" value="1"/>
</dbReference>
<dbReference type="Gene3D" id="3.30.750.200">
    <property type="match status" value="1"/>
</dbReference>
<evidence type="ECO:0000313" key="4">
    <source>
        <dbReference type="Proteomes" id="UP001569963"/>
    </source>
</evidence>
<feature type="domain" description="Radical SAM core" evidence="2">
    <location>
        <begin position="32"/>
        <end position="267"/>
    </location>
</feature>
<name>A0ABV4QLA1_9ACTN</name>
<evidence type="ECO:0000259" key="2">
    <source>
        <dbReference type="PROSITE" id="PS51918"/>
    </source>
</evidence>
<dbReference type="Pfam" id="PF06969">
    <property type="entry name" value="HemN_C"/>
    <property type="match status" value="1"/>
</dbReference>
<dbReference type="SFLD" id="SFLDG01065">
    <property type="entry name" value="anaerobic_coproporphyrinogen-I"/>
    <property type="match status" value="1"/>
</dbReference>
<dbReference type="InterPro" id="IPR058240">
    <property type="entry name" value="rSAM_sf"/>
</dbReference>
<dbReference type="CDD" id="cd01335">
    <property type="entry name" value="Radical_SAM"/>
    <property type="match status" value="1"/>
</dbReference>
<dbReference type="PANTHER" id="PTHR13932">
    <property type="entry name" value="COPROPORPHYRINIGEN III OXIDASE"/>
    <property type="match status" value="1"/>
</dbReference>
<evidence type="ECO:0000313" key="3">
    <source>
        <dbReference type="EMBL" id="MFA1543963.1"/>
    </source>
</evidence>
<keyword evidence="4" id="KW-1185">Reference proteome</keyword>
<comment type="caution">
    <text evidence="3">The sequence shown here is derived from an EMBL/GenBank/DDBJ whole genome shotgun (WGS) entry which is preliminary data.</text>
</comment>
<dbReference type="InterPro" id="IPR034505">
    <property type="entry name" value="Coproporphyrinogen-III_oxidase"/>
</dbReference>
<dbReference type="PROSITE" id="PS51918">
    <property type="entry name" value="RADICAL_SAM"/>
    <property type="match status" value="1"/>
</dbReference>
<sequence>MKPYQGYVYAYPHKTAYRPLDPAPALSEVWAGEPLDSLFLYLHVPFCEMRCGFCNLFTRTGAPEELTGAYLDALDRQATAVLDALDAPVFATAAFGGGTPTYLTAPELERLCDIAARFPGFGTTPLGVETSPATATTDRLTVLAERGTTRISIGVQSFLDEEARAAVRPQKRAEVEGALDRIRAAGFPTLNIDLIYGIDGQTPATWMHSLNAALAWRPEEIYLYPLYVRPLTGLGRRAQDWDDQRLTLYGIGRDHLLAEGYEQVSMRMFRLPGGAANGTEYCCQTDGMVGLGCGARSYTCRLHYSFEYAVGAGQVRSIIDSYVSETDFTTARVGFALDGDERRRRHLVQSLLQVAGLNRHAYRERFGTDALDDFADLATLGDRGWLDTTGDTVRLTPEGLAYSDAIGPALFSPHVRELMAAYEAR</sequence>
<protein>
    <recommendedName>
        <fullName evidence="1">Heme chaperone HemW</fullName>
    </recommendedName>
</protein>
<dbReference type="PANTHER" id="PTHR13932:SF5">
    <property type="entry name" value="RADICAL S-ADENOSYL METHIONINE DOMAIN-CONTAINING PROTEIN 1, MITOCHONDRIAL"/>
    <property type="match status" value="1"/>
</dbReference>
<dbReference type="SUPFAM" id="SSF102114">
    <property type="entry name" value="Radical SAM enzymes"/>
    <property type="match status" value="1"/>
</dbReference>
<dbReference type="RefSeq" id="WP_371954448.1">
    <property type="nucleotide sequence ID" value="NZ_JAXCEI010000023.1"/>
</dbReference>
<accession>A0ABV4QLA1</accession>
<gene>
    <name evidence="3" type="ORF">SM611_33965</name>
</gene>
<dbReference type="SFLD" id="SFLDS00029">
    <property type="entry name" value="Radical_SAM"/>
    <property type="match status" value="1"/>
</dbReference>
<organism evidence="3 4">
    <name type="scientific">Actinomadura monticuli</name>
    <dbReference type="NCBI Taxonomy" id="3097367"/>
    <lineage>
        <taxon>Bacteria</taxon>
        <taxon>Bacillati</taxon>
        <taxon>Actinomycetota</taxon>
        <taxon>Actinomycetes</taxon>
        <taxon>Streptosporangiales</taxon>
        <taxon>Thermomonosporaceae</taxon>
        <taxon>Actinomadura</taxon>
    </lineage>
</organism>
<dbReference type="Pfam" id="PF04055">
    <property type="entry name" value="Radical_SAM"/>
    <property type="match status" value="1"/>
</dbReference>
<dbReference type="InterPro" id="IPR010723">
    <property type="entry name" value="HemN_C"/>
</dbReference>
<dbReference type="EMBL" id="JAXCEI010000023">
    <property type="protein sequence ID" value="MFA1543963.1"/>
    <property type="molecule type" value="Genomic_DNA"/>
</dbReference>
<evidence type="ECO:0000256" key="1">
    <source>
        <dbReference type="ARBA" id="ARBA00017228"/>
    </source>
</evidence>
<reference evidence="3 4" key="1">
    <citation type="submission" date="2023-11" db="EMBL/GenBank/DDBJ databases">
        <title>Actinomadura monticuli sp. nov., isolated from volcanic ash.</title>
        <authorList>
            <person name="Lee S.D."/>
            <person name="Yang H."/>
            <person name="Kim I.S."/>
        </authorList>
    </citation>
    <scope>NUCLEOTIDE SEQUENCE [LARGE SCALE GENOMIC DNA]</scope>
    <source>
        <strain evidence="3 4">DLS-62</strain>
    </source>
</reference>
<proteinExistence type="predicted"/>
<dbReference type="InterPro" id="IPR007197">
    <property type="entry name" value="rSAM"/>
</dbReference>
<dbReference type="NCBIfam" id="NF006067">
    <property type="entry name" value="PRK08208.1"/>
    <property type="match status" value="1"/>
</dbReference>
<dbReference type="Proteomes" id="UP001569963">
    <property type="component" value="Unassembled WGS sequence"/>
</dbReference>